<dbReference type="Proteomes" id="UP000479710">
    <property type="component" value="Unassembled WGS sequence"/>
</dbReference>
<accession>A0A6G1BLD0</accession>
<comment type="caution">
    <text evidence="2">The sequence shown here is derived from an EMBL/GenBank/DDBJ whole genome shotgun (WGS) entry which is preliminary data.</text>
</comment>
<evidence type="ECO:0000256" key="1">
    <source>
        <dbReference type="SAM" id="MobiDB-lite"/>
    </source>
</evidence>
<feature type="compositionally biased region" description="Basic and acidic residues" evidence="1">
    <location>
        <begin position="49"/>
        <end position="75"/>
    </location>
</feature>
<organism evidence="2 3">
    <name type="scientific">Oryza meyeriana var. granulata</name>
    <dbReference type="NCBI Taxonomy" id="110450"/>
    <lineage>
        <taxon>Eukaryota</taxon>
        <taxon>Viridiplantae</taxon>
        <taxon>Streptophyta</taxon>
        <taxon>Embryophyta</taxon>
        <taxon>Tracheophyta</taxon>
        <taxon>Spermatophyta</taxon>
        <taxon>Magnoliopsida</taxon>
        <taxon>Liliopsida</taxon>
        <taxon>Poales</taxon>
        <taxon>Poaceae</taxon>
        <taxon>BOP clade</taxon>
        <taxon>Oryzoideae</taxon>
        <taxon>Oryzeae</taxon>
        <taxon>Oryzinae</taxon>
        <taxon>Oryza</taxon>
        <taxon>Oryza meyeriana</taxon>
    </lineage>
</organism>
<gene>
    <name evidence="2" type="ORF">E2562_016770</name>
</gene>
<sequence>MEEERIGRARRGGWRWWMTGGPSLSAAGMRGLRAGLRGHATGAAGPAQERSKETRRQQVEWADMWRERKARPDSA</sequence>
<dbReference type="EMBL" id="SPHZ02000012">
    <property type="protein sequence ID" value="KAF0888730.1"/>
    <property type="molecule type" value="Genomic_DNA"/>
</dbReference>
<proteinExistence type="predicted"/>
<keyword evidence="3" id="KW-1185">Reference proteome</keyword>
<reference evidence="2 3" key="1">
    <citation type="submission" date="2019-11" db="EMBL/GenBank/DDBJ databases">
        <title>Whole genome sequence of Oryza granulata.</title>
        <authorList>
            <person name="Li W."/>
        </authorList>
    </citation>
    <scope>NUCLEOTIDE SEQUENCE [LARGE SCALE GENOMIC DNA]</scope>
    <source>
        <strain evidence="3">cv. Menghai</strain>
        <tissue evidence="2">Leaf</tissue>
    </source>
</reference>
<feature type="region of interest" description="Disordered" evidence="1">
    <location>
        <begin position="37"/>
        <end position="75"/>
    </location>
</feature>
<evidence type="ECO:0000313" key="3">
    <source>
        <dbReference type="Proteomes" id="UP000479710"/>
    </source>
</evidence>
<protein>
    <submittedName>
        <fullName evidence="2">Uncharacterized protein</fullName>
    </submittedName>
</protein>
<name>A0A6G1BLD0_9ORYZ</name>
<dbReference type="AlphaFoldDB" id="A0A6G1BLD0"/>
<evidence type="ECO:0000313" key="2">
    <source>
        <dbReference type="EMBL" id="KAF0888730.1"/>
    </source>
</evidence>